<feature type="region of interest" description="Disordered" evidence="9">
    <location>
        <begin position="1"/>
        <end position="100"/>
    </location>
</feature>
<keyword evidence="4" id="KW-0862">Zinc</keyword>
<feature type="repeat" description="ANK" evidence="6">
    <location>
        <begin position="479"/>
        <end position="511"/>
    </location>
</feature>
<dbReference type="InterPro" id="IPR042855">
    <property type="entry name" value="V_SNARE_CC"/>
</dbReference>
<gene>
    <name evidence="12" type="ORF">TrCOL_g9550</name>
</gene>
<organism evidence="12 13">
    <name type="scientific">Triparma columacea</name>
    <dbReference type="NCBI Taxonomy" id="722753"/>
    <lineage>
        <taxon>Eukaryota</taxon>
        <taxon>Sar</taxon>
        <taxon>Stramenopiles</taxon>
        <taxon>Ochrophyta</taxon>
        <taxon>Bolidophyceae</taxon>
        <taxon>Parmales</taxon>
        <taxon>Triparmaceae</taxon>
        <taxon>Triparma</taxon>
    </lineage>
</organism>
<protein>
    <submittedName>
        <fullName evidence="12">Uncharacterized protein</fullName>
    </submittedName>
</protein>
<dbReference type="InterPro" id="IPR050745">
    <property type="entry name" value="Multifunctional_regulatory"/>
</dbReference>
<dbReference type="Gene3D" id="1.20.5.110">
    <property type="match status" value="1"/>
</dbReference>
<keyword evidence="8" id="KW-0175">Coiled coil</keyword>
<feature type="region of interest" description="Disordered" evidence="9">
    <location>
        <begin position="224"/>
        <end position="263"/>
    </location>
</feature>
<evidence type="ECO:0000259" key="10">
    <source>
        <dbReference type="PROSITE" id="PS50178"/>
    </source>
</evidence>
<dbReference type="CDD" id="cd15873">
    <property type="entry name" value="R-SNARE_STXBP5_6"/>
    <property type="match status" value="1"/>
</dbReference>
<dbReference type="InterPro" id="IPR011011">
    <property type="entry name" value="Znf_FYVE_PHD"/>
</dbReference>
<sequence>MSRASSMDLDAAMDAIEIDDDLSGFLSPSQDSPQSPQSSTQSPTNEKTNPQSNSQSNISQAVLVGNKENPFDDGDSTEDEDSPSSSSPQPPPPPTTDVSNLISSTISTIQTYHTTSTTPLGYTRNPQEQLEIESFVSELGGWQIDDLTTELGVDVLNQGSDKVGLLSTLRPSSTSQGVGPPIIRRETLEKKGTSSVVKSTNKRDLVLTTECVVVCKVLKRNRDSNAGDDIRGTMSEPGRGKSEDGEEGIIKGTHSEGGGNRGGIQVEVKQYERLCDLMVIDLTKTSMLTHGDDPSASAPTLAEAAVEEEGEKKSRNPFKNFARKKKTGRASMIPKSLAGAFLGMGKKESTKASSEDSKASGNKAQTDIFKVMDKLVSVGHNSSLSKSPELSFALITPLRTYIFTSPNPTSHAVWVTLLSQSIIASHIRNNSKMKRPTTLPTGWRHLVSRTSIYTACLTNDLPMLHSTLTETNVNKRDPSGYTPLHYASMGMNLEIAVYLLDKGADPNALDMSECRTPLFSAISNTEGLPMVRLLISNGGDATVQDVNGVCLSHLAAMKLENSKDAYMVLRLLTSAGCDVNEVDGEGNTPMHLAAEGGKPRMVKVLSNVGARVGVRRVKDGLTPLQVVCAEEGGGEEGELFDVETMRNLIGVGACPNLPVREDGRVRGSVYERDKGMEGEGRRRTALDVLMCGAKGQRVLEGNAGEEVDEVWCYKVFVGIMELVRGGCRYGEELEAMMPEGIKEVCRQGRKDWKDRKIGQDELLKFSHHLFKPIDKSLWKEDSASSACMLCEDGFTAVNRRHHCRMCGILACGACTSKAMVILGPGGELANSSKDSGGVGGFFANISGASGPREERVCDSCFNRTLSHLAELQEETADRGKLMARIDREMNEADERQIEETRGELFAGAEGGGKGGGGGRGGGGAHSAMAEAMDNVNKRGEKLEQINDKSEAMKDAARDFKDMARTLKNQQQKKAARWGF</sequence>
<feature type="compositionally biased region" description="Gly residues" evidence="9">
    <location>
        <begin position="908"/>
        <end position="924"/>
    </location>
</feature>
<dbReference type="SUPFAM" id="SSF48403">
    <property type="entry name" value="Ankyrin repeat"/>
    <property type="match status" value="1"/>
</dbReference>
<dbReference type="InterPro" id="IPR036770">
    <property type="entry name" value="Ankyrin_rpt-contain_sf"/>
</dbReference>
<evidence type="ECO:0000313" key="13">
    <source>
        <dbReference type="Proteomes" id="UP001165065"/>
    </source>
</evidence>
<dbReference type="AlphaFoldDB" id="A0A9W7G7Z9"/>
<dbReference type="Proteomes" id="UP001165065">
    <property type="component" value="Unassembled WGS sequence"/>
</dbReference>
<name>A0A9W7G7Z9_9STRA</name>
<dbReference type="SMART" id="SM00064">
    <property type="entry name" value="FYVE"/>
    <property type="match status" value="1"/>
</dbReference>
<keyword evidence="5 6" id="KW-0040">ANK repeat</keyword>
<comment type="caution">
    <text evidence="12">The sequence shown here is derived from an EMBL/GenBank/DDBJ whole genome shotgun (WGS) entry which is preliminary data.</text>
</comment>
<evidence type="ECO:0000256" key="1">
    <source>
        <dbReference type="ARBA" id="ARBA00022723"/>
    </source>
</evidence>
<feature type="compositionally biased region" description="Low complexity" evidence="9">
    <location>
        <begin position="1"/>
        <end position="15"/>
    </location>
</feature>
<evidence type="ECO:0000256" key="4">
    <source>
        <dbReference type="ARBA" id="ARBA00022833"/>
    </source>
</evidence>
<evidence type="ECO:0000259" key="11">
    <source>
        <dbReference type="PROSITE" id="PS50892"/>
    </source>
</evidence>
<dbReference type="OrthoDB" id="660555at2759"/>
<dbReference type="SUPFAM" id="SSF58038">
    <property type="entry name" value="SNARE fusion complex"/>
    <property type="match status" value="1"/>
</dbReference>
<dbReference type="SUPFAM" id="SSF57903">
    <property type="entry name" value="FYVE/PHD zinc finger"/>
    <property type="match status" value="1"/>
</dbReference>
<dbReference type="InterPro" id="IPR000306">
    <property type="entry name" value="Znf_FYVE"/>
</dbReference>
<dbReference type="Pfam" id="PF01363">
    <property type="entry name" value="FYVE"/>
    <property type="match status" value="1"/>
</dbReference>
<dbReference type="PROSITE" id="PS50178">
    <property type="entry name" value="ZF_FYVE"/>
    <property type="match status" value="1"/>
</dbReference>
<dbReference type="SMART" id="SM00248">
    <property type="entry name" value="ANK"/>
    <property type="match status" value="4"/>
</dbReference>
<accession>A0A9W7G7Z9</accession>
<dbReference type="PROSITE" id="PS50088">
    <property type="entry name" value="ANK_REPEAT"/>
    <property type="match status" value="2"/>
</dbReference>
<feature type="region of interest" description="Disordered" evidence="9">
    <location>
        <begin position="906"/>
        <end position="926"/>
    </location>
</feature>
<dbReference type="Pfam" id="PF00957">
    <property type="entry name" value="Synaptobrevin"/>
    <property type="match status" value="1"/>
</dbReference>
<keyword evidence="1" id="KW-0479">Metal-binding</keyword>
<evidence type="ECO:0000256" key="8">
    <source>
        <dbReference type="PROSITE-ProRule" id="PRU00290"/>
    </source>
</evidence>
<dbReference type="InterPro" id="IPR017455">
    <property type="entry name" value="Znf_FYVE-rel"/>
</dbReference>
<dbReference type="InterPro" id="IPR002110">
    <property type="entry name" value="Ankyrin_rpt"/>
</dbReference>
<dbReference type="PROSITE" id="PS50297">
    <property type="entry name" value="ANK_REP_REGION"/>
    <property type="match status" value="2"/>
</dbReference>
<dbReference type="Gene3D" id="1.25.40.20">
    <property type="entry name" value="Ankyrin repeat-containing domain"/>
    <property type="match status" value="2"/>
</dbReference>
<feature type="compositionally biased region" description="Acidic residues" evidence="9">
    <location>
        <begin position="71"/>
        <end position="82"/>
    </location>
</feature>
<evidence type="ECO:0000256" key="9">
    <source>
        <dbReference type="SAM" id="MobiDB-lite"/>
    </source>
</evidence>
<dbReference type="GO" id="GO:0008270">
    <property type="term" value="F:zinc ion binding"/>
    <property type="evidence" value="ECO:0007669"/>
    <property type="project" value="UniProtKB-KW"/>
</dbReference>
<feature type="repeat" description="ANK" evidence="6">
    <location>
        <begin position="585"/>
        <end position="617"/>
    </location>
</feature>
<evidence type="ECO:0000256" key="2">
    <source>
        <dbReference type="ARBA" id="ARBA00022737"/>
    </source>
</evidence>
<dbReference type="Gene3D" id="3.30.40.10">
    <property type="entry name" value="Zinc/RING finger domain, C3HC4 (zinc finger)"/>
    <property type="match status" value="1"/>
</dbReference>
<evidence type="ECO:0000256" key="5">
    <source>
        <dbReference type="ARBA" id="ARBA00023043"/>
    </source>
</evidence>
<dbReference type="EMBL" id="BRYA01000065">
    <property type="protein sequence ID" value="GMI36443.1"/>
    <property type="molecule type" value="Genomic_DNA"/>
</dbReference>
<dbReference type="PROSITE" id="PS50892">
    <property type="entry name" value="V_SNARE"/>
    <property type="match status" value="1"/>
</dbReference>
<keyword evidence="13" id="KW-1185">Reference proteome</keyword>
<dbReference type="PANTHER" id="PTHR24189">
    <property type="entry name" value="MYOTROPHIN"/>
    <property type="match status" value="1"/>
</dbReference>
<feature type="compositionally biased region" description="Low complexity" evidence="9">
    <location>
        <begin position="27"/>
        <end position="60"/>
    </location>
</feature>
<keyword evidence="3 7" id="KW-0863">Zinc-finger</keyword>
<evidence type="ECO:0000256" key="7">
    <source>
        <dbReference type="PROSITE-ProRule" id="PRU00091"/>
    </source>
</evidence>
<proteinExistence type="predicted"/>
<feature type="domain" description="V-SNARE coiled-coil homology" evidence="11">
    <location>
        <begin position="913"/>
        <end position="973"/>
    </location>
</feature>
<dbReference type="PANTHER" id="PTHR24189:SF50">
    <property type="entry name" value="ANKYRIN REPEAT AND SOCS BOX PROTEIN 2"/>
    <property type="match status" value="1"/>
</dbReference>
<dbReference type="Pfam" id="PF12796">
    <property type="entry name" value="Ank_2"/>
    <property type="match status" value="2"/>
</dbReference>
<evidence type="ECO:0000313" key="12">
    <source>
        <dbReference type="EMBL" id="GMI36443.1"/>
    </source>
</evidence>
<feature type="region of interest" description="Disordered" evidence="9">
    <location>
        <begin position="290"/>
        <end position="315"/>
    </location>
</feature>
<evidence type="ECO:0000256" key="6">
    <source>
        <dbReference type="PROSITE-ProRule" id="PRU00023"/>
    </source>
</evidence>
<reference evidence="13" key="1">
    <citation type="journal article" date="2023" name="Commun. Biol.">
        <title>Genome analysis of Parmales, the sister group of diatoms, reveals the evolutionary specialization of diatoms from phago-mixotrophs to photoautotrophs.</title>
        <authorList>
            <person name="Ban H."/>
            <person name="Sato S."/>
            <person name="Yoshikawa S."/>
            <person name="Yamada K."/>
            <person name="Nakamura Y."/>
            <person name="Ichinomiya M."/>
            <person name="Sato N."/>
            <person name="Blanc-Mathieu R."/>
            <person name="Endo H."/>
            <person name="Kuwata A."/>
            <person name="Ogata H."/>
        </authorList>
    </citation>
    <scope>NUCLEOTIDE SEQUENCE [LARGE SCALE GENOMIC DNA]</scope>
</reference>
<dbReference type="InterPro" id="IPR013083">
    <property type="entry name" value="Znf_RING/FYVE/PHD"/>
</dbReference>
<evidence type="ECO:0000256" key="3">
    <source>
        <dbReference type="ARBA" id="ARBA00022771"/>
    </source>
</evidence>
<feature type="domain" description="FYVE-type" evidence="10">
    <location>
        <begin position="781"/>
        <end position="865"/>
    </location>
</feature>
<keyword evidence="2" id="KW-0677">Repeat</keyword>